<keyword evidence="1" id="KW-0677">Repeat</keyword>
<dbReference type="AlphaFoldDB" id="A0A7S3Y3Q3"/>
<dbReference type="SMART" id="SM00248">
    <property type="entry name" value="ANK"/>
    <property type="match status" value="5"/>
</dbReference>
<sequence>MVHQEFSLSLESVQELELPTALFKAVADEDVEALSEALESDGGLLRVHKQNHQGNNVLHYGIINGKVKTLEHLIITLKKAEQGFKKVLEQPNGKGCFPISLACMYATNGAAKVLLKHKICHNLETPTPKARMTPLMWTVEHGDAELAVLLLRAGARLGDRERDVHTRRGRSVATLALHRGRLGLLGTLLRAGYAEQLLFQMDGEGRTAAQWAVAHDRPRALQLLLDAKRATGSPFIDIEEQIEKYKLKPEWKKKKGVEDNNLVSLAVKYSPMCLRLILDKVNEPLEGGSLRDKAIEKLGWMYVAMHDAPYRCKTILTCSRVSKAQVDLTSCPQPFEAESEGSSNYQLPEGTTGAGCPVLPSSFDAAVTIPSSVGAPFVYL</sequence>
<dbReference type="PROSITE" id="PS50088">
    <property type="entry name" value="ANK_REPEAT"/>
    <property type="match status" value="1"/>
</dbReference>
<evidence type="ECO:0000313" key="4">
    <source>
        <dbReference type="EMBL" id="CAE0640237.1"/>
    </source>
</evidence>
<dbReference type="PANTHER" id="PTHR24161:SF85">
    <property type="entry name" value="PALMITOYLTRANSFERASE HIP14"/>
    <property type="match status" value="1"/>
</dbReference>
<dbReference type="SUPFAM" id="SSF48403">
    <property type="entry name" value="Ankyrin repeat"/>
    <property type="match status" value="1"/>
</dbReference>
<dbReference type="Gene3D" id="1.25.40.20">
    <property type="entry name" value="Ankyrin repeat-containing domain"/>
    <property type="match status" value="1"/>
</dbReference>
<proteinExistence type="predicted"/>
<dbReference type="PANTHER" id="PTHR24161">
    <property type="entry name" value="ANK_REP_REGION DOMAIN-CONTAINING PROTEIN-RELATED"/>
    <property type="match status" value="1"/>
</dbReference>
<evidence type="ECO:0000256" key="2">
    <source>
        <dbReference type="ARBA" id="ARBA00023043"/>
    </source>
</evidence>
<name>A0A7S3Y3Q3_HETAK</name>
<evidence type="ECO:0000256" key="1">
    <source>
        <dbReference type="ARBA" id="ARBA00022737"/>
    </source>
</evidence>
<dbReference type="EMBL" id="HBIU01042035">
    <property type="protein sequence ID" value="CAE0640237.1"/>
    <property type="molecule type" value="Transcribed_RNA"/>
</dbReference>
<organism evidence="4">
    <name type="scientific">Heterosigma akashiwo</name>
    <name type="common">Chromophytic alga</name>
    <name type="synonym">Heterosigma carterae</name>
    <dbReference type="NCBI Taxonomy" id="2829"/>
    <lineage>
        <taxon>Eukaryota</taxon>
        <taxon>Sar</taxon>
        <taxon>Stramenopiles</taxon>
        <taxon>Ochrophyta</taxon>
        <taxon>Raphidophyceae</taxon>
        <taxon>Chattonellales</taxon>
        <taxon>Chattonellaceae</taxon>
        <taxon>Heterosigma</taxon>
    </lineage>
</organism>
<feature type="repeat" description="ANK" evidence="3">
    <location>
        <begin position="130"/>
        <end position="162"/>
    </location>
</feature>
<dbReference type="InterPro" id="IPR036770">
    <property type="entry name" value="Ankyrin_rpt-contain_sf"/>
</dbReference>
<protein>
    <recommendedName>
        <fullName evidence="5">Ankyrin repeat protein</fullName>
    </recommendedName>
</protein>
<dbReference type="InterPro" id="IPR002110">
    <property type="entry name" value="Ankyrin_rpt"/>
</dbReference>
<reference evidence="4" key="1">
    <citation type="submission" date="2021-01" db="EMBL/GenBank/DDBJ databases">
        <authorList>
            <person name="Corre E."/>
            <person name="Pelletier E."/>
            <person name="Niang G."/>
            <person name="Scheremetjew M."/>
            <person name="Finn R."/>
            <person name="Kale V."/>
            <person name="Holt S."/>
            <person name="Cochrane G."/>
            <person name="Meng A."/>
            <person name="Brown T."/>
            <person name="Cohen L."/>
        </authorList>
    </citation>
    <scope>NUCLEOTIDE SEQUENCE</scope>
    <source>
        <strain evidence="4">CCMP3107</strain>
    </source>
</reference>
<evidence type="ECO:0000256" key="3">
    <source>
        <dbReference type="PROSITE-ProRule" id="PRU00023"/>
    </source>
</evidence>
<accession>A0A7S3Y3Q3</accession>
<evidence type="ECO:0008006" key="5">
    <source>
        <dbReference type="Google" id="ProtNLM"/>
    </source>
</evidence>
<gene>
    <name evidence="4" type="ORF">HAKA00212_LOCUS19056</name>
</gene>
<keyword evidence="2 3" id="KW-0040">ANK repeat</keyword>